<evidence type="ECO:0000256" key="5">
    <source>
        <dbReference type="ARBA" id="ARBA00023136"/>
    </source>
</evidence>
<evidence type="ECO:0000256" key="3">
    <source>
        <dbReference type="ARBA" id="ARBA00022692"/>
    </source>
</evidence>
<comment type="subcellular location">
    <subcellularLocation>
        <location evidence="1">Cell membrane</location>
        <topology evidence="1">Multi-pass membrane protein</topology>
    </subcellularLocation>
</comment>
<feature type="chain" id="PRO_5045742620" evidence="9">
    <location>
        <begin position="20"/>
        <end position="577"/>
    </location>
</feature>
<dbReference type="AlphaFoldDB" id="A0A8B8HUF4"/>
<keyword evidence="10" id="KW-1185">Reference proteome</keyword>
<sequence length="577" mass="67178">MKNITIFLTLFVFGKFLKASEIIHQAATIANQVYKLNVLTSVVWWHYDQHNVTHFLKKFKGSIVTVKISYENFKDTNFHKTVLYKQTVFFAAAPDEFEYFVERINQVIIVPIRVIMILSNQWTNSVDAFTKIAWKNDIGDIIILRIDPKGKIRYLTYKPYGKGACANYTALDLNINNRVNKTFFIRKYKNFHSCPIRVTMLEFIPFVQLTKENHTIIEVGGVDGILLKLLLERLNSSLDAILYKDHISDTNKNKTDFLDDLRHNAADIIIPGLVWTSKRYAVVQVSYSYNSINVVWCMPERREIHEWAKILLPFINVSTLLILAGFFFMFIIMKLANRIAKKSDNEIIFRMLSIFLGQVIRYYSSYWLINSLYNFWIWFCIIVRISYQGNLIDGLRKTILEPKISSLDEAMQVVDGVGGSIAFLEYYRNTSIENKFIKLKLKNITSYINDIGAGKRFLLAVDLLQVKFYNQAVQILEENVTTMPKSFYMRPRWSASSEISRIISHIVESGLYMKIQNDIILKLLLRNEKLSKIDDSLKPMGMELLKSCFYGLICMYIISSVVLTIEILWSKYKIKKT</sequence>
<dbReference type="GeneID" id="113395142"/>
<keyword evidence="9" id="KW-0732">Signal</keyword>
<dbReference type="Proteomes" id="UP001652626">
    <property type="component" value="Chromosome 9"/>
</dbReference>
<feature type="transmembrane region" description="Helical" evidence="8">
    <location>
        <begin position="375"/>
        <end position="395"/>
    </location>
</feature>
<dbReference type="InterPro" id="IPR052192">
    <property type="entry name" value="Insect_Ionotropic_Sensory_Rcpt"/>
</dbReference>
<evidence type="ECO:0000256" key="9">
    <source>
        <dbReference type="SAM" id="SignalP"/>
    </source>
</evidence>
<dbReference type="OrthoDB" id="7687957at2759"/>
<organism evidence="10 11">
    <name type="scientific">Vanessa tameamea</name>
    <name type="common">Kamehameha butterfly</name>
    <dbReference type="NCBI Taxonomy" id="334116"/>
    <lineage>
        <taxon>Eukaryota</taxon>
        <taxon>Metazoa</taxon>
        <taxon>Ecdysozoa</taxon>
        <taxon>Arthropoda</taxon>
        <taxon>Hexapoda</taxon>
        <taxon>Insecta</taxon>
        <taxon>Pterygota</taxon>
        <taxon>Neoptera</taxon>
        <taxon>Endopterygota</taxon>
        <taxon>Lepidoptera</taxon>
        <taxon>Glossata</taxon>
        <taxon>Ditrysia</taxon>
        <taxon>Papilionoidea</taxon>
        <taxon>Nymphalidae</taxon>
        <taxon>Nymphalinae</taxon>
        <taxon>Vanessa</taxon>
    </lineage>
</organism>
<dbReference type="Gene3D" id="3.40.190.10">
    <property type="entry name" value="Periplasmic binding protein-like II"/>
    <property type="match status" value="1"/>
</dbReference>
<protein>
    <submittedName>
        <fullName evidence="11">Uncharacterized protein LOC113395142</fullName>
    </submittedName>
</protein>
<dbReference type="PANTHER" id="PTHR42643:SF30">
    <property type="entry name" value="IONOTROPIC RECEPTOR 40A-RELATED"/>
    <property type="match status" value="1"/>
</dbReference>
<proteinExistence type="predicted"/>
<dbReference type="RefSeq" id="XP_026488484.2">
    <property type="nucleotide sequence ID" value="XM_026632699.2"/>
</dbReference>
<dbReference type="GO" id="GO:0005886">
    <property type="term" value="C:plasma membrane"/>
    <property type="evidence" value="ECO:0007669"/>
    <property type="project" value="UniProtKB-SubCell"/>
</dbReference>
<accession>A0A8B8HUF4</accession>
<keyword evidence="7" id="KW-0325">Glycoprotein</keyword>
<keyword evidence="6" id="KW-0675">Receptor</keyword>
<gene>
    <name evidence="11" type="primary">LOC113395142</name>
</gene>
<keyword evidence="3 8" id="KW-0812">Transmembrane</keyword>
<feature type="transmembrane region" description="Helical" evidence="8">
    <location>
        <begin position="548"/>
        <end position="569"/>
    </location>
</feature>
<evidence type="ECO:0000313" key="10">
    <source>
        <dbReference type="Proteomes" id="UP001652626"/>
    </source>
</evidence>
<dbReference type="SUPFAM" id="SSF53850">
    <property type="entry name" value="Periplasmic binding protein-like II"/>
    <property type="match status" value="1"/>
</dbReference>
<evidence type="ECO:0000256" key="8">
    <source>
        <dbReference type="SAM" id="Phobius"/>
    </source>
</evidence>
<feature type="signal peptide" evidence="9">
    <location>
        <begin position="1"/>
        <end position="19"/>
    </location>
</feature>
<evidence type="ECO:0000256" key="7">
    <source>
        <dbReference type="ARBA" id="ARBA00023180"/>
    </source>
</evidence>
<evidence type="ECO:0000256" key="1">
    <source>
        <dbReference type="ARBA" id="ARBA00004651"/>
    </source>
</evidence>
<dbReference type="OMA" id="RREIHEW"/>
<reference evidence="11" key="1">
    <citation type="submission" date="2025-08" db="UniProtKB">
        <authorList>
            <consortium name="RefSeq"/>
        </authorList>
    </citation>
    <scope>IDENTIFICATION</scope>
    <source>
        <tissue evidence="11">Whole body</tissue>
    </source>
</reference>
<keyword evidence="4 8" id="KW-1133">Transmembrane helix</keyword>
<evidence type="ECO:0000313" key="11">
    <source>
        <dbReference type="RefSeq" id="XP_026488484.2"/>
    </source>
</evidence>
<evidence type="ECO:0000256" key="6">
    <source>
        <dbReference type="ARBA" id="ARBA00023170"/>
    </source>
</evidence>
<evidence type="ECO:0000256" key="4">
    <source>
        <dbReference type="ARBA" id="ARBA00022989"/>
    </source>
</evidence>
<evidence type="ECO:0000256" key="2">
    <source>
        <dbReference type="ARBA" id="ARBA00022475"/>
    </source>
</evidence>
<dbReference type="PANTHER" id="PTHR42643">
    <property type="entry name" value="IONOTROPIC RECEPTOR 20A-RELATED"/>
    <property type="match status" value="1"/>
</dbReference>
<keyword evidence="2" id="KW-1003">Cell membrane</keyword>
<feature type="transmembrane region" description="Helical" evidence="8">
    <location>
        <begin position="310"/>
        <end position="335"/>
    </location>
</feature>
<keyword evidence="5 8" id="KW-0472">Membrane</keyword>
<name>A0A8B8HUF4_VANTA</name>